<feature type="transmembrane region" description="Helical" evidence="6">
    <location>
        <begin position="177"/>
        <end position="197"/>
    </location>
</feature>
<feature type="transmembrane region" description="Helical" evidence="6">
    <location>
        <begin position="478"/>
        <end position="500"/>
    </location>
</feature>
<feature type="transmembrane region" description="Helical" evidence="6">
    <location>
        <begin position="47"/>
        <end position="64"/>
    </location>
</feature>
<dbReference type="OrthoDB" id="3257095at2759"/>
<feature type="transmembrane region" description="Helical" evidence="6">
    <location>
        <begin position="282"/>
        <end position="303"/>
    </location>
</feature>
<evidence type="ECO:0000256" key="1">
    <source>
        <dbReference type="ARBA" id="ARBA00004141"/>
    </source>
</evidence>
<proteinExistence type="predicted"/>
<evidence type="ECO:0000313" key="8">
    <source>
        <dbReference type="Proteomes" id="UP000799441"/>
    </source>
</evidence>
<feature type="transmembrane region" description="Helical" evidence="6">
    <location>
        <begin position="451"/>
        <end position="472"/>
    </location>
</feature>
<dbReference type="GO" id="GO:0022857">
    <property type="term" value="F:transmembrane transporter activity"/>
    <property type="evidence" value="ECO:0007669"/>
    <property type="project" value="InterPro"/>
</dbReference>
<dbReference type="PANTHER" id="PTHR45649:SF5">
    <property type="entry name" value="GABA TRANSPORTER (EUROFUNG)-RELATED"/>
    <property type="match status" value="1"/>
</dbReference>
<gene>
    <name evidence="7" type="ORF">K431DRAFT_287629</name>
</gene>
<reference evidence="7" key="1">
    <citation type="journal article" date="2020" name="Stud. Mycol.">
        <title>101 Dothideomycetes genomes: a test case for predicting lifestyles and emergence of pathogens.</title>
        <authorList>
            <person name="Haridas S."/>
            <person name="Albert R."/>
            <person name="Binder M."/>
            <person name="Bloem J."/>
            <person name="Labutti K."/>
            <person name="Salamov A."/>
            <person name="Andreopoulos B."/>
            <person name="Baker S."/>
            <person name="Barry K."/>
            <person name="Bills G."/>
            <person name="Bluhm B."/>
            <person name="Cannon C."/>
            <person name="Castanera R."/>
            <person name="Culley D."/>
            <person name="Daum C."/>
            <person name="Ezra D."/>
            <person name="Gonzalez J."/>
            <person name="Henrissat B."/>
            <person name="Kuo A."/>
            <person name="Liang C."/>
            <person name="Lipzen A."/>
            <person name="Lutzoni F."/>
            <person name="Magnuson J."/>
            <person name="Mondo S."/>
            <person name="Nolan M."/>
            <person name="Ohm R."/>
            <person name="Pangilinan J."/>
            <person name="Park H.-J."/>
            <person name="Ramirez L."/>
            <person name="Alfaro M."/>
            <person name="Sun H."/>
            <person name="Tritt A."/>
            <person name="Yoshinaga Y."/>
            <person name="Zwiers L.-H."/>
            <person name="Turgeon B."/>
            <person name="Goodwin S."/>
            <person name="Spatafora J."/>
            <person name="Crous P."/>
            <person name="Grigoriev I."/>
        </authorList>
    </citation>
    <scope>NUCLEOTIDE SEQUENCE</scope>
    <source>
        <strain evidence="7">CBS 116435</strain>
    </source>
</reference>
<feature type="transmembrane region" description="Helical" evidence="6">
    <location>
        <begin position="385"/>
        <end position="403"/>
    </location>
</feature>
<dbReference type="PIRSF" id="PIRSF006060">
    <property type="entry name" value="AA_transporter"/>
    <property type="match status" value="1"/>
</dbReference>
<organism evidence="7 8">
    <name type="scientific">Polychaeton citri CBS 116435</name>
    <dbReference type="NCBI Taxonomy" id="1314669"/>
    <lineage>
        <taxon>Eukaryota</taxon>
        <taxon>Fungi</taxon>
        <taxon>Dikarya</taxon>
        <taxon>Ascomycota</taxon>
        <taxon>Pezizomycotina</taxon>
        <taxon>Dothideomycetes</taxon>
        <taxon>Dothideomycetidae</taxon>
        <taxon>Capnodiales</taxon>
        <taxon>Capnodiaceae</taxon>
        <taxon>Polychaeton</taxon>
    </lineage>
</organism>
<evidence type="ECO:0000256" key="5">
    <source>
        <dbReference type="ARBA" id="ARBA00023136"/>
    </source>
</evidence>
<dbReference type="InterPro" id="IPR002293">
    <property type="entry name" value="AA/rel_permease1"/>
</dbReference>
<dbReference type="AlphaFoldDB" id="A0A9P4Q4V1"/>
<dbReference type="PANTHER" id="PTHR45649">
    <property type="entry name" value="AMINO-ACID PERMEASE BAT1"/>
    <property type="match status" value="1"/>
</dbReference>
<evidence type="ECO:0000256" key="3">
    <source>
        <dbReference type="ARBA" id="ARBA00022692"/>
    </source>
</evidence>
<feature type="transmembrane region" description="Helical" evidence="6">
    <location>
        <begin position="136"/>
        <end position="157"/>
    </location>
</feature>
<dbReference type="Pfam" id="PF13520">
    <property type="entry name" value="AA_permease_2"/>
    <property type="match status" value="1"/>
</dbReference>
<keyword evidence="8" id="KW-1185">Reference proteome</keyword>
<keyword evidence="5 6" id="KW-0472">Membrane</keyword>
<keyword evidence="3 6" id="KW-0812">Transmembrane</keyword>
<feature type="transmembrane region" description="Helical" evidence="6">
    <location>
        <begin position="333"/>
        <end position="354"/>
    </location>
</feature>
<sequence>MDPYEMAETKYPNQGVFEEDEKGVIANAYPGQRTEGTRDERTRVKRVFSFAQIFFFALTFMSSWETMALNLQSTLYNGGPRALAWGILIVVAGALAQTASLAEMSSAQPIAGAQYHWTHAFAPAKQRRFITYMQGWVTWFAWVSTLAGVANTSSYMLQSLVAANYPNYAPQAYHVTLIIFALLIVEGLMNMFAWFLIPWFELLAGILHIVLFIIFVVVFVTLAPRQSAEFVFFKQASSTGWTNSFISFNLGLMTPTWGFVGFDGAVHMSEEVRKARHAVPRAMFWTIALNGLLAYAIILVILFCIGDLDAALNADFPIIEICTQATGSLKAATAMVCGLLVISVAVTLGSIASASRLTWAWARDGGLPAWFSHISPRHRVPIRSIWLPILIVMCLACLNIASYTAFSAFISLASLALYTSYAIAIGCMLHARLRDRVQYGGWTLGKFGVPINVFALIYSGWMMVFFCFPTYLPVTGDNMNYALPIFAFVVLVALVLWFTWASRHWPGLNKEVINVVMADSDRNTKE</sequence>
<accession>A0A9P4Q4V1</accession>
<dbReference type="Proteomes" id="UP000799441">
    <property type="component" value="Unassembled WGS sequence"/>
</dbReference>
<name>A0A9P4Q4V1_9PEZI</name>
<evidence type="ECO:0000256" key="4">
    <source>
        <dbReference type="ARBA" id="ARBA00022989"/>
    </source>
</evidence>
<keyword evidence="2" id="KW-0813">Transport</keyword>
<dbReference type="Gene3D" id="1.20.1740.10">
    <property type="entry name" value="Amino acid/polyamine transporter I"/>
    <property type="match status" value="1"/>
</dbReference>
<protein>
    <submittedName>
        <fullName evidence="7">Amino acid permease</fullName>
    </submittedName>
</protein>
<evidence type="ECO:0000256" key="2">
    <source>
        <dbReference type="ARBA" id="ARBA00022448"/>
    </source>
</evidence>
<feature type="transmembrane region" description="Helical" evidence="6">
    <location>
        <begin position="244"/>
        <end position="262"/>
    </location>
</feature>
<feature type="transmembrane region" description="Helical" evidence="6">
    <location>
        <begin position="84"/>
        <end position="102"/>
    </location>
</feature>
<feature type="transmembrane region" description="Helical" evidence="6">
    <location>
        <begin position="409"/>
        <end position="431"/>
    </location>
</feature>
<evidence type="ECO:0000256" key="6">
    <source>
        <dbReference type="SAM" id="Phobius"/>
    </source>
</evidence>
<dbReference type="EMBL" id="MU003824">
    <property type="protein sequence ID" value="KAF2718476.1"/>
    <property type="molecule type" value="Genomic_DNA"/>
</dbReference>
<feature type="transmembrane region" description="Helical" evidence="6">
    <location>
        <begin position="202"/>
        <end position="224"/>
    </location>
</feature>
<comment type="subcellular location">
    <subcellularLocation>
        <location evidence="1">Membrane</location>
        <topology evidence="1">Multi-pass membrane protein</topology>
    </subcellularLocation>
</comment>
<keyword evidence="4 6" id="KW-1133">Transmembrane helix</keyword>
<dbReference type="GO" id="GO:0016020">
    <property type="term" value="C:membrane"/>
    <property type="evidence" value="ECO:0007669"/>
    <property type="project" value="UniProtKB-SubCell"/>
</dbReference>
<evidence type="ECO:0000313" key="7">
    <source>
        <dbReference type="EMBL" id="KAF2718476.1"/>
    </source>
</evidence>
<comment type="caution">
    <text evidence="7">The sequence shown here is derived from an EMBL/GenBank/DDBJ whole genome shotgun (WGS) entry which is preliminary data.</text>
</comment>